<feature type="transmembrane region" description="Helical" evidence="6">
    <location>
        <begin position="168"/>
        <end position="188"/>
    </location>
</feature>
<gene>
    <name evidence="7" type="ORF">C9I47_1330</name>
</gene>
<feature type="transmembrane region" description="Helical" evidence="6">
    <location>
        <begin position="142"/>
        <end position="161"/>
    </location>
</feature>
<feature type="transmembrane region" description="Helical" evidence="6">
    <location>
        <begin position="87"/>
        <end position="105"/>
    </location>
</feature>
<organism evidence="7 8">
    <name type="scientific">Marilutibacter maris</name>
    <dbReference type="NCBI Taxonomy" id="1605891"/>
    <lineage>
        <taxon>Bacteria</taxon>
        <taxon>Pseudomonadati</taxon>
        <taxon>Pseudomonadota</taxon>
        <taxon>Gammaproteobacteria</taxon>
        <taxon>Lysobacterales</taxon>
        <taxon>Lysobacteraceae</taxon>
        <taxon>Marilutibacter</taxon>
    </lineage>
</organism>
<dbReference type="Proteomes" id="UP000249447">
    <property type="component" value="Chromosome"/>
</dbReference>
<comment type="subcellular location">
    <subcellularLocation>
        <location evidence="1">Membrane</location>
        <topology evidence="1">Multi-pass membrane protein</topology>
    </subcellularLocation>
</comment>
<feature type="transmembrane region" description="Helical" evidence="6">
    <location>
        <begin position="117"/>
        <end position="136"/>
    </location>
</feature>
<dbReference type="Pfam" id="PF07947">
    <property type="entry name" value="YhhN"/>
    <property type="match status" value="1"/>
</dbReference>
<evidence type="ECO:0000256" key="4">
    <source>
        <dbReference type="ARBA" id="ARBA00022989"/>
    </source>
</evidence>
<dbReference type="InterPro" id="IPR012506">
    <property type="entry name" value="TMEM86B-like"/>
</dbReference>
<accession>A0A2U9T7V9</accession>
<dbReference type="GO" id="GO:0016020">
    <property type="term" value="C:membrane"/>
    <property type="evidence" value="ECO:0007669"/>
    <property type="project" value="UniProtKB-SubCell"/>
</dbReference>
<evidence type="ECO:0008006" key="9">
    <source>
        <dbReference type="Google" id="ProtNLM"/>
    </source>
</evidence>
<comment type="similarity">
    <text evidence="2">Belongs to the TMEM86 family.</text>
</comment>
<sequence>MNRGARAPAWLWVAIGASGALAVAGAWGEGPTALHYLFKPLTTLLIAGGLWRHRDRADGGYAHRVLVGLLLSTVGDIALMFPGDACFMIGLGAFLLAHLAYWSAFRRRLKSVAGRGPQWPWLAYVAVAAAVLAVLWPHLPGALQAPVLAYIAVLVAMAASATQAWRRVGGAAGFAALGGLSFVVSDASLALDRFVAPLPAAVLLVLASYWFAQALIARSGMSERDAG</sequence>
<name>A0A2U9T7V9_9GAMM</name>
<keyword evidence="4 6" id="KW-1133">Transmembrane helix</keyword>
<keyword evidence="3 6" id="KW-0812">Transmembrane</keyword>
<feature type="transmembrane region" description="Helical" evidence="6">
    <location>
        <begin position="7"/>
        <end position="27"/>
    </location>
</feature>
<reference evidence="7 8" key="1">
    <citation type="submission" date="2018-05" db="EMBL/GenBank/DDBJ databases">
        <title>The complete genome of Lysobacter maris HZ9B, a marine bacterium antagonistic against terrestrial plant pathogens.</title>
        <authorList>
            <person name="Zhang X.-Q."/>
        </authorList>
    </citation>
    <scope>NUCLEOTIDE SEQUENCE [LARGE SCALE GENOMIC DNA]</scope>
    <source>
        <strain evidence="7 8">HZ9B</strain>
    </source>
</reference>
<evidence type="ECO:0000256" key="5">
    <source>
        <dbReference type="ARBA" id="ARBA00023136"/>
    </source>
</evidence>
<evidence type="ECO:0000313" key="8">
    <source>
        <dbReference type="Proteomes" id="UP000249447"/>
    </source>
</evidence>
<dbReference type="AlphaFoldDB" id="A0A2U9T7V9"/>
<feature type="transmembrane region" description="Helical" evidence="6">
    <location>
        <begin position="194"/>
        <end position="212"/>
    </location>
</feature>
<dbReference type="EMBL" id="CP029843">
    <property type="protein sequence ID" value="AWV07034.1"/>
    <property type="molecule type" value="Genomic_DNA"/>
</dbReference>
<protein>
    <recommendedName>
        <fullName evidence="9">Lysoplasmalogenase</fullName>
    </recommendedName>
</protein>
<dbReference type="GO" id="GO:0016787">
    <property type="term" value="F:hydrolase activity"/>
    <property type="evidence" value="ECO:0007669"/>
    <property type="project" value="TreeGrafter"/>
</dbReference>
<keyword evidence="8" id="KW-1185">Reference proteome</keyword>
<dbReference type="KEGG" id="lmb:C9I47_1330"/>
<dbReference type="RefSeq" id="WP_223250319.1">
    <property type="nucleotide sequence ID" value="NZ_CP029843.1"/>
</dbReference>
<dbReference type="PANTHER" id="PTHR31885">
    <property type="entry name" value="GH04784P"/>
    <property type="match status" value="1"/>
</dbReference>
<evidence type="ECO:0000256" key="1">
    <source>
        <dbReference type="ARBA" id="ARBA00004141"/>
    </source>
</evidence>
<keyword evidence="5 6" id="KW-0472">Membrane</keyword>
<dbReference type="PANTHER" id="PTHR31885:SF6">
    <property type="entry name" value="GH04784P"/>
    <property type="match status" value="1"/>
</dbReference>
<evidence type="ECO:0000313" key="7">
    <source>
        <dbReference type="EMBL" id="AWV07034.1"/>
    </source>
</evidence>
<evidence type="ECO:0000256" key="3">
    <source>
        <dbReference type="ARBA" id="ARBA00022692"/>
    </source>
</evidence>
<evidence type="ECO:0000256" key="6">
    <source>
        <dbReference type="SAM" id="Phobius"/>
    </source>
</evidence>
<proteinExistence type="inferred from homology"/>
<evidence type="ECO:0000256" key="2">
    <source>
        <dbReference type="ARBA" id="ARBA00007375"/>
    </source>
</evidence>